<organism evidence="1 2">
    <name type="scientific">Schistosoma mattheei</name>
    <dbReference type="NCBI Taxonomy" id="31246"/>
    <lineage>
        <taxon>Eukaryota</taxon>
        <taxon>Metazoa</taxon>
        <taxon>Spiralia</taxon>
        <taxon>Lophotrochozoa</taxon>
        <taxon>Platyhelminthes</taxon>
        <taxon>Trematoda</taxon>
        <taxon>Digenea</taxon>
        <taxon>Strigeidida</taxon>
        <taxon>Schistosomatoidea</taxon>
        <taxon>Schistosomatidae</taxon>
        <taxon>Schistosoma</taxon>
    </lineage>
</organism>
<sequence length="99" mass="10737">MDSPPIFERYPMSEFSEAVLCPRLAAVVTGVLKEVWCGVSALEDSELVGEPKLVTKPGSECLLSAGLTDPIGSPISELAFDVTPVDGRYFCVTWGWRLC</sequence>
<protein>
    <submittedName>
        <fullName evidence="1">Uncharacterized protein</fullName>
    </submittedName>
</protein>
<gene>
    <name evidence="1" type="ORF">SMTD_LOCUS17423</name>
</gene>
<dbReference type="AlphaFoldDB" id="A0A3P8FDD7"/>
<dbReference type="Proteomes" id="UP000269396">
    <property type="component" value="Unassembled WGS sequence"/>
</dbReference>
<accession>A0A3P8FDD7</accession>
<name>A0A3P8FDD7_9TREM</name>
<proteinExistence type="predicted"/>
<keyword evidence="2" id="KW-1185">Reference proteome</keyword>
<evidence type="ECO:0000313" key="1">
    <source>
        <dbReference type="EMBL" id="VDP74182.1"/>
    </source>
</evidence>
<evidence type="ECO:0000313" key="2">
    <source>
        <dbReference type="Proteomes" id="UP000269396"/>
    </source>
</evidence>
<dbReference type="EMBL" id="UZAL01038703">
    <property type="protein sequence ID" value="VDP74182.1"/>
    <property type="molecule type" value="Genomic_DNA"/>
</dbReference>
<reference evidence="1 2" key="1">
    <citation type="submission" date="2018-11" db="EMBL/GenBank/DDBJ databases">
        <authorList>
            <consortium name="Pathogen Informatics"/>
        </authorList>
    </citation>
    <scope>NUCLEOTIDE SEQUENCE [LARGE SCALE GENOMIC DNA]</scope>
    <source>
        <strain>Denwood</strain>
        <strain evidence="2">Zambia</strain>
    </source>
</reference>